<dbReference type="GO" id="GO:0005524">
    <property type="term" value="F:ATP binding"/>
    <property type="evidence" value="ECO:0007669"/>
    <property type="project" value="UniProtKB-KW"/>
</dbReference>
<dbReference type="NCBIfam" id="TIGR00233">
    <property type="entry name" value="trpS"/>
    <property type="match status" value="1"/>
</dbReference>
<protein>
    <recommendedName>
        <fullName evidence="12">Tryptophan--tRNA ligase, mitochondrial</fullName>
        <ecNumber evidence="3">6.1.1.2</ecNumber>
    </recommendedName>
    <alternativeName>
        <fullName evidence="13">(Mt)TrpRS</fullName>
    </alternativeName>
    <alternativeName>
        <fullName evidence="9">Tryptophanyl-tRNA synthetase</fullName>
    </alternativeName>
</protein>
<dbReference type="InterPro" id="IPR024109">
    <property type="entry name" value="Trp-tRNA-ligase_bac-type"/>
</dbReference>
<dbReference type="EC" id="6.1.1.2" evidence="3"/>
<dbReference type="GeneID" id="103055453"/>
<dbReference type="PROSITE" id="PS00178">
    <property type="entry name" value="AA_TRNA_LIGASE_I"/>
    <property type="match status" value="1"/>
</dbReference>
<organism evidence="15 16">
    <name type="scientific">Python bivittatus</name>
    <name type="common">Burmese python</name>
    <name type="synonym">Python molurus bivittatus</name>
    <dbReference type="NCBI Taxonomy" id="176946"/>
    <lineage>
        <taxon>Eukaryota</taxon>
        <taxon>Metazoa</taxon>
        <taxon>Chordata</taxon>
        <taxon>Craniata</taxon>
        <taxon>Vertebrata</taxon>
        <taxon>Euteleostomi</taxon>
        <taxon>Lepidosauria</taxon>
        <taxon>Squamata</taxon>
        <taxon>Bifurcata</taxon>
        <taxon>Unidentata</taxon>
        <taxon>Episquamata</taxon>
        <taxon>Toxicofera</taxon>
        <taxon>Serpentes</taxon>
        <taxon>Henophidia</taxon>
        <taxon>Pythonidae</taxon>
        <taxon>Python</taxon>
    </lineage>
</organism>
<dbReference type="Gene3D" id="3.40.50.620">
    <property type="entry name" value="HUPs"/>
    <property type="match status" value="1"/>
</dbReference>
<dbReference type="PANTHER" id="PTHR43766">
    <property type="entry name" value="TRYPTOPHAN--TRNA LIGASE, MITOCHONDRIAL"/>
    <property type="match status" value="1"/>
</dbReference>
<comment type="subcellular location">
    <subcellularLocation>
        <location evidence="1">Mitochondrion matrix</location>
    </subcellularLocation>
</comment>
<dbReference type="InterPro" id="IPR002305">
    <property type="entry name" value="aa-tRNA-synth_Ic"/>
</dbReference>
<keyword evidence="8 14" id="KW-0030">Aminoacyl-tRNA synthetase</keyword>
<dbReference type="InterPro" id="IPR014729">
    <property type="entry name" value="Rossmann-like_a/b/a_fold"/>
</dbReference>
<dbReference type="HAMAP" id="MF_00140_B">
    <property type="entry name" value="Trp_tRNA_synth_B"/>
    <property type="match status" value="1"/>
</dbReference>
<dbReference type="InterPro" id="IPR001412">
    <property type="entry name" value="aa-tRNA-synth_I_CS"/>
</dbReference>
<comment type="similarity">
    <text evidence="2 14">Belongs to the class-I aminoacyl-tRNA synthetase family.</text>
</comment>
<accession>A0A9F2QYS2</accession>
<keyword evidence="15" id="KW-1185">Reference proteome</keyword>
<dbReference type="KEGG" id="pbi:103055453"/>
<dbReference type="RefSeq" id="XP_007430974.1">
    <property type="nucleotide sequence ID" value="XM_007430912.2"/>
</dbReference>
<dbReference type="FunFam" id="3.40.50.620:FF:000082">
    <property type="entry name" value="MSW1p Mitochondrial tryptophanyl-tRNA synthetase"/>
    <property type="match status" value="1"/>
</dbReference>
<dbReference type="Gene3D" id="1.10.240.10">
    <property type="entry name" value="Tyrosyl-Transfer RNA Synthetase"/>
    <property type="match status" value="1"/>
</dbReference>
<evidence type="ECO:0000256" key="8">
    <source>
        <dbReference type="ARBA" id="ARBA00023146"/>
    </source>
</evidence>
<dbReference type="GO" id="GO:0004830">
    <property type="term" value="F:tryptophan-tRNA ligase activity"/>
    <property type="evidence" value="ECO:0007669"/>
    <property type="project" value="UniProtKB-EC"/>
</dbReference>
<dbReference type="GO" id="GO:0005759">
    <property type="term" value="C:mitochondrial matrix"/>
    <property type="evidence" value="ECO:0007669"/>
    <property type="project" value="UniProtKB-SubCell"/>
</dbReference>
<keyword evidence="6 14" id="KW-0067">ATP-binding</keyword>
<dbReference type="CDD" id="cd00806">
    <property type="entry name" value="TrpRS_core"/>
    <property type="match status" value="1"/>
</dbReference>
<dbReference type="InterPro" id="IPR002306">
    <property type="entry name" value="Trp-tRNA-ligase"/>
</dbReference>
<keyword evidence="4 14" id="KW-0436">Ligase</keyword>
<comment type="catalytic activity">
    <reaction evidence="10">
        <text>tRNA(Trp) + L-tryptophan + ATP = L-tryptophyl-tRNA(Trp) + AMP + diphosphate + H(+)</text>
        <dbReference type="Rhea" id="RHEA:24080"/>
        <dbReference type="Rhea" id="RHEA-COMP:9671"/>
        <dbReference type="Rhea" id="RHEA-COMP:9705"/>
        <dbReference type="ChEBI" id="CHEBI:15378"/>
        <dbReference type="ChEBI" id="CHEBI:30616"/>
        <dbReference type="ChEBI" id="CHEBI:33019"/>
        <dbReference type="ChEBI" id="CHEBI:57912"/>
        <dbReference type="ChEBI" id="CHEBI:78442"/>
        <dbReference type="ChEBI" id="CHEBI:78535"/>
        <dbReference type="ChEBI" id="CHEBI:456215"/>
        <dbReference type="EC" id="6.1.1.2"/>
    </reaction>
</comment>
<keyword evidence="5 14" id="KW-0547">Nucleotide-binding</keyword>
<sequence>MAAPSSVLRTLHLVQNKNLKRIFSGIQPTGIPHLGNYFGVITSWVKLQEECNSVLYSIVDLHSLTIPREPAVLRENILDITAVLLACGINPQKCFLFQQSQVPEHAQLGWILGCLIGIPRLEHFPQWKLKNTSQASGGTVGLFTYPVLQAADILLYKSTHVPVGEDQILHLELTQDTARHFNKKYGEFFPVPKALLTTTKRVKSLRDPTSKMSKSDPHKLATVGITDSPEEIKLKFRKAVTDFTSEVTYDPERRPGVSNLVAIHSAATGLSKEEVVQQSTGLDTAHYKAVVAEAVIEKLAPVRNEFKRLKEDRSYLEEVLWSGAEKARELATPVYWEIKRLVGLH</sequence>
<dbReference type="AlphaFoldDB" id="A0A9F2QYS2"/>
<evidence type="ECO:0000256" key="9">
    <source>
        <dbReference type="ARBA" id="ARBA00030268"/>
    </source>
</evidence>
<evidence type="ECO:0000256" key="13">
    <source>
        <dbReference type="ARBA" id="ARBA00080951"/>
    </source>
</evidence>
<dbReference type="GO" id="GO:0070183">
    <property type="term" value="P:mitochondrial tryptophanyl-tRNA aminoacylation"/>
    <property type="evidence" value="ECO:0007669"/>
    <property type="project" value="TreeGrafter"/>
</dbReference>
<evidence type="ECO:0000256" key="10">
    <source>
        <dbReference type="ARBA" id="ARBA00049929"/>
    </source>
</evidence>
<evidence type="ECO:0000256" key="1">
    <source>
        <dbReference type="ARBA" id="ARBA00004305"/>
    </source>
</evidence>
<dbReference type="FunFam" id="1.10.240.10:FF:000002">
    <property type="entry name" value="Tryptophan--tRNA ligase"/>
    <property type="match status" value="1"/>
</dbReference>
<evidence type="ECO:0000256" key="2">
    <source>
        <dbReference type="ARBA" id="ARBA00005594"/>
    </source>
</evidence>
<evidence type="ECO:0000256" key="6">
    <source>
        <dbReference type="ARBA" id="ARBA00022840"/>
    </source>
</evidence>
<comment type="function">
    <text evidence="11">Catalyzes the attachment of tryptophan to tRNA(Trp) in a two-step reaction: tryptophan is first activated by ATP to form Trp-AMP and then transferred to the acceptor end of tRNA(Trp).</text>
</comment>
<dbReference type="PRINTS" id="PR01039">
    <property type="entry name" value="TRNASYNTHTRP"/>
</dbReference>
<evidence type="ECO:0000313" key="15">
    <source>
        <dbReference type="Proteomes" id="UP000695026"/>
    </source>
</evidence>
<name>A0A9F2QYS2_PYTBI</name>
<dbReference type="OrthoDB" id="15808at2759"/>
<evidence type="ECO:0000313" key="16">
    <source>
        <dbReference type="RefSeq" id="XP_007430974.1"/>
    </source>
</evidence>
<evidence type="ECO:0000256" key="3">
    <source>
        <dbReference type="ARBA" id="ARBA00013161"/>
    </source>
</evidence>
<reference evidence="16" key="1">
    <citation type="submission" date="2025-08" db="UniProtKB">
        <authorList>
            <consortium name="RefSeq"/>
        </authorList>
    </citation>
    <scope>IDENTIFICATION</scope>
    <source>
        <tissue evidence="16">Liver</tissue>
    </source>
</reference>
<proteinExistence type="inferred from homology"/>
<keyword evidence="7 14" id="KW-0648">Protein biosynthesis</keyword>
<dbReference type="PANTHER" id="PTHR43766:SF1">
    <property type="entry name" value="TRYPTOPHAN--TRNA LIGASE, MITOCHONDRIAL"/>
    <property type="match status" value="1"/>
</dbReference>
<gene>
    <name evidence="16" type="primary">WARS2</name>
</gene>
<dbReference type="SUPFAM" id="SSF52374">
    <property type="entry name" value="Nucleotidylyl transferase"/>
    <property type="match status" value="1"/>
</dbReference>
<dbReference type="CTD" id="10352"/>
<evidence type="ECO:0000256" key="14">
    <source>
        <dbReference type="RuleBase" id="RU363036"/>
    </source>
</evidence>
<evidence type="ECO:0000256" key="11">
    <source>
        <dbReference type="ARBA" id="ARBA00059972"/>
    </source>
</evidence>
<dbReference type="InterPro" id="IPR050203">
    <property type="entry name" value="Trp-tRNA_synthetase"/>
</dbReference>
<dbReference type="Pfam" id="PF00579">
    <property type="entry name" value="tRNA-synt_1b"/>
    <property type="match status" value="1"/>
</dbReference>
<dbReference type="Proteomes" id="UP000695026">
    <property type="component" value="Unplaced"/>
</dbReference>
<evidence type="ECO:0000256" key="4">
    <source>
        <dbReference type="ARBA" id="ARBA00022598"/>
    </source>
</evidence>
<evidence type="ECO:0000256" key="7">
    <source>
        <dbReference type="ARBA" id="ARBA00022917"/>
    </source>
</evidence>
<evidence type="ECO:0000256" key="12">
    <source>
        <dbReference type="ARBA" id="ARBA00069760"/>
    </source>
</evidence>
<evidence type="ECO:0000256" key="5">
    <source>
        <dbReference type="ARBA" id="ARBA00022741"/>
    </source>
</evidence>